<organism evidence="1 2">
    <name type="scientific">Roridomyces roridus</name>
    <dbReference type="NCBI Taxonomy" id="1738132"/>
    <lineage>
        <taxon>Eukaryota</taxon>
        <taxon>Fungi</taxon>
        <taxon>Dikarya</taxon>
        <taxon>Basidiomycota</taxon>
        <taxon>Agaricomycotina</taxon>
        <taxon>Agaricomycetes</taxon>
        <taxon>Agaricomycetidae</taxon>
        <taxon>Agaricales</taxon>
        <taxon>Marasmiineae</taxon>
        <taxon>Mycenaceae</taxon>
        <taxon>Roridomyces</taxon>
    </lineage>
</organism>
<proteinExistence type="predicted"/>
<comment type="caution">
    <text evidence="1">The sequence shown here is derived from an EMBL/GenBank/DDBJ whole genome shotgun (WGS) entry which is preliminary data.</text>
</comment>
<reference evidence="1" key="1">
    <citation type="submission" date="2023-03" db="EMBL/GenBank/DDBJ databases">
        <title>Massive genome expansion in bonnet fungi (Mycena s.s.) driven by repeated elements and novel gene families across ecological guilds.</title>
        <authorList>
            <consortium name="Lawrence Berkeley National Laboratory"/>
            <person name="Harder C.B."/>
            <person name="Miyauchi S."/>
            <person name="Viragh M."/>
            <person name="Kuo A."/>
            <person name="Thoen E."/>
            <person name="Andreopoulos B."/>
            <person name="Lu D."/>
            <person name="Skrede I."/>
            <person name="Drula E."/>
            <person name="Henrissat B."/>
            <person name="Morin E."/>
            <person name="Kohler A."/>
            <person name="Barry K."/>
            <person name="LaButti K."/>
            <person name="Morin E."/>
            <person name="Salamov A."/>
            <person name="Lipzen A."/>
            <person name="Mereny Z."/>
            <person name="Hegedus B."/>
            <person name="Baldrian P."/>
            <person name="Stursova M."/>
            <person name="Weitz H."/>
            <person name="Taylor A."/>
            <person name="Grigoriev I.V."/>
            <person name="Nagy L.G."/>
            <person name="Martin F."/>
            <person name="Kauserud H."/>
        </authorList>
    </citation>
    <scope>NUCLEOTIDE SEQUENCE</scope>
    <source>
        <strain evidence="1">9284</strain>
    </source>
</reference>
<evidence type="ECO:0000313" key="1">
    <source>
        <dbReference type="EMBL" id="KAJ7610418.1"/>
    </source>
</evidence>
<accession>A0AAD7FCA6</accession>
<dbReference type="EMBL" id="JARKIF010000035">
    <property type="protein sequence ID" value="KAJ7610418.1"/>
    <property type="molecule type" value="Genomic_DNA"/>
</dbReference>
<evidence type="ECO:0008006" key="3">
    <source>
        <dbReference type="Google" id="ProtNLM"/>
    </source>
</evidence>
<protein>
    <recommendedName>
        <fullName evidence="3">Protein kinase domain-containing protein</fullName>
    </recommendedName>
</protein>
<gene>
    <name evidence="1" type="ORF">FB45DRAFT_942433</name>
</gene>
<dbReference type="Proteomes" id="UP001221142">
    <property type="component" value="Unassembled WGS sequence"/>
</dbReference>
<sequence>MEPHRSLCVWKTRRRRRERGFKFLLPSSWIVAVTPAEFFHSQAEFPTIPLGDLYLSHEVGIARRRYGTGAVRRTFFAELRGSRVTAMTYEGEDAEQQWREEVSRYSQIRHPNIAQLFGLVHSDLKVAVFHGEMIPYKEVLRTFESSHFLSVYFWACMTTEFKEVNGYLADVLKKPLHWSDYTLWLRPGSLSLCLDLSEATSYVPLYLADVRSQRRLDNFRPSRTSEIISSLSHQDYHSICFWYLCQFRQLFVSRITEVRLGSMSHIVAGRRYGDLRDQIGLFPEVEVCDHGWQGPKLSRHAMETLVTNGISIVLLENGWTRVDSDQVEYFYRRRISAEPRYARSWLAHAHEIFDSFNITSGFDDYFLTDVLNVWLELRGGVTPLPPGYLLLCPLSTLRGDTPASFQAHLDSPPAYWSFDPAGNDRLTVKEAQSLGFPAIRVGIEVWGKFWDESVYAGIAEFQRANRFDSHDWEREYPPLDTCTGHGAPFALDIAIPKLVEPPKICAVEVDGDEPELKFPAQHELDTSEWYTQRKNYYIPWCDLEENLTTSTNLNVVVYVQISLIFVCILLSL</sequence>
<dbReference type="AlphaFoldDB" id="A0AAD7FCA6"/>
<name>A0AAD7FCA6_9AGAR</name>
<evidence type="ECO:0000313" key="2">
    <source>
        <dbReference type="Proteomes" id="UP001221142"/>
    </source>
</evidence>
<dbReference type="Gene3D" id="1.10.510.10">
    <property type="entry name" value="Transferase(Phosphotransferase) domain 1"/>
    <property type="match status" value="1"/>
</dbReference>
<keyword evidence="2" id="KW-1185">Reference proteome</keyword>